<dbReference type="SUPFAM" id="SSF53850">
    <property type="entry name" value="Periplasmic binding protein-like II"/>
    <property type="match status" value="1"/>
</dbReference>
<feature type="signal peptide" evidence="2">
    <location>
        <begin position="1"/>
        <end position="31"/>
    </location>
</feature>
<comment type="caution">
    <text evidence="4">The sequence shown here is derived from an EMBL/GenBank/DDBJ whole genome shotgun (WGS) entry which is preliminary data.</text>
</comment>
<dbReference type="EMBL" id="BAAABW010000036">
    <property type="protein sequence ID" value="GAA0375743.1"/>
    <property type="molecule type" value="Genomic_DNA"/>
</dbReference>
<reference evidence="4 5" key="1">
    <citation type="journal article" date="2019" name="Int. J. Syst. Evol. Microbiol.">
        <title>The Global Catalogue of Microorganisms (GCM) 10K type strain sequencing project: providing services to taxonomists for standard genome sequencing and annotation.</title>
        <authorList>
            <consortium name="The Broad Institute Genomics Platform"/>
            <consortium name="The Broad Institute Genome Sequencing Center for Infectious Disease"/>
            <person name="Wu L."/>
            <person name="Ma J."/>
        </authorList>
    </citation>
    <scope>NUCLEOTIDE SEQUENCE [LARGE SCALE GENOMIC DNA]</scope>
    <source>
        <strain evidence="4 5">JCM 4565</strain>
    </source>
</reference>
<evidence type="ECO:0000313" key="4">
    <source>
        <dbReference type="EMBL" id="GAA0375743.1"/>
    </source>
</evidence>
<evidence type="ECO:0000259" key="3">
    <source>
        <dbReference type="Pfam" id="PF00496"/>
    </source>
</evidence>
<gene>
    <name evidence="4" type="ORF">GCM10010319_62780</name>
</gene>
<organism evidence="4 5">
    <name type="scientific">Streptomyces blastmyceticus</name>
    <dbReference type="NCBI Taxonomy" id="68180"/>
    <lineage>
        <taxon>Bacteria</taxon>
        <taxon>Bacillati</taxon>
        <taxon>Actinomycetota</taxon>
        <taxon>Actinomycetes</taxon>
        <taxon>Kitasatosporales</taxon>
        <taxon>Streptomycetaceae</taxon>
        <taxon>Streptomyces</taxon>
    </lineage>
</organism>
<dbReference type="InterPro" id="IPR039424">
    <property type="entry name" value="SBP_5"/>
</dbReference>
<feature type="chain" id="PRO_5045979942" evidence="2">
    <location>
        <begin position="32"/>
        <end position="575"/>
    </location>
</feature>
<evidence type="ECO:0000256" key="1">
    <source>
        <dbReference type="SAM" id="MobiDB-lite"/>
    </source>
</evidence>
<protein>
    <submittedName>
        <fullName evidence="4">ABC transporter family substrate-binding protein</fullName>
    </submittedName>
</protein>
<evidence type="ECO:0000313" key="5">
    <source>
        <dbReference type="Proteomes" id="UP001500063"/>
    </source>
</evidence>
<feature type="compositionally biased region" description="Low complexity" evidence="1">
    <location>
        <begin position="42"/>
        <end position="53"/>
    </location>
</feature>
<dbReference type="CDD" id="cd08501">
    <property type="entry name" value="PBP2_Lpqw"/>
    <property type="match status" value="1"/>
</dbReference>
<dbReference type="Gene3D" id="3.40.190.10">
    <property type="entry name" value="Periplasmic binding protein-like II"/>
    <property type="match status" value="1"/>
</dbReference>
<dbReference type="PANTHER" id="PTHR30290:SF65">
    <property type="entry name" value="MONOACYL PHOSPHATIDYLINOSITOL TETRAMANNOSIDE-BINDING PROTEIN LPQW-RELATED"/>
    <property type="match status" value="1"/>
</dbReference>
<feature type="domain" description="Solute-binding protein family 5" evidence="3">
    <location>
        <begin position="126"/>
        <end position="481"/>
    </location>
</feature>
<dbReference type="Pfam" id="PF00496">
    <property type="entry name" value="SBP_bac_5"/>
    <property type="match status" value="1"/>
</dbReference>
<dbReference type="PIRSF" id="PIRSF002741">
    <property type="entry name" value="MppA"/>
    <property type="match status" value="1"/>
</dbReference>
<sequence>MRTDERKPAMIKAVRAAAVVATTVSAALVLAACGSGGDGSSDDGAQAKAAPAAGVQDLNPHPVGDLKQGGVHKVSIEQWINQYNSNQTDGTQGDATAITQLVEPDLFTFDPKGVPRANPDFLVSAAVTQADPQVVTYELNPKAKWSDGKPLGVADFEAQWKALNGTDDRFQVASTSGYDQIGKVEQGKDAHEVRITFKTPYADWQGLFDPLLPASLNATPDSFNKGWTGRIPVTANAWKIGEYDRTAKTVTAVPNPNWWGEKPRLDKYIFWAIDGTAKVDAYLNKEIDDTSAASPEAYKRLKQDKDTDFRIGARWDQVTLSLNGGRGPLQDVKVRQAVTLGVDREALANVAGKDLPFRPKVVGNHFFMPNQEGYQDNAGSFAKRDVERAKKLLEEAGWKDGGAGRPRTKDGRPLSLDYVMPSDTAGLAEDQAKLTQQMLGEIGVKVELRKVPGDDYFDKYVHRSNYDLTQFRQVDRIYRSSSYQDYRMPQGGNAFGNYGRVSSPEVDKLLVEASRTTDSKRQIALYNEADAKVWELGHSLPLYQRPQIMAVRKGLANTGAPGLGDENPIHIGWLK</sequence>
<proteinExistence type="predicted"/>
<evidence type="ECO:0000256" key="2">
    <source>
        <dbReference type="SAM" id="SignalP"/>
    </source>
</evidence>
<keyword evidence="2" id="KW-0732">Signal</keyword>
<dbReference type="Gene3D" id="3.10.105.10">
    <property type="entry name" value="Dipeptide-binding Protein, Domain 3"/>
    <property type="match status" value="1"/>
</dbReference>
<dbReference type="PANTHER" id="PTHR30290">
    <property type="entry name" value="PERIPLASMIC BINDING COMPONENT OF ABC TRANSPORTER"/>
    <property type="match status" value="1"/>
</dbReference>
<accession>A0ABN0XY29</accession>
<keyword evidence="5" id="KW-1185">Reference proteome</keyword>
<dbReference type="Gene3D" id="3.90.76.10">
    <property type="entry name" value="Dipeptide-binding Protein, Domain 1"/>
    <property type="match status" value="1"/>
</dbReference>
<dbReference type="PROSITE" id="PS51257">
    <property type="entry name" value="PROKAR_LIPOPROTEIN"/>
    <property type="match status" value="1"/>
</dbReference>
<dbReference type="InterPro" id="IPR030678">
    <property type="entry name" value="Peptide/Ni-bd"/>
</dbReference>
<dbReference type="Proteomes" id="UP001500063">
    <property type="component" value="Unassembled WGS sequence"/>
</dbReference>
<dbReference type="InterPro" id="IPR000914">
    <property type="entry name" value="SBP_5_dom"/>
</dbReference>
<name>A0ABN0XY29_9ACTN</name>
<feature type="region of interest" description="Disordered" evidence="1">
    <location>
        <begin position="39"/>
        <end position="66"/>
    </location>
</feature>